<dbReference type="SUPFAM" id="SSF52151">
    <property type="entry name" value="FabD/lysophospholipase-like"/>
    <property type="match status" value="1"/>
</dbReference>
<dbReference type="RefSeq" id="WP_206722418.1">
    <property type="nucleotide sequence ID" value="NZ_CP071090.1"/>
</dbReference>
<dbReference type="InterPro" id="IPR057326">
    <property type="entry name" value="KR_dom"/>
</dbReference>
<dbReference type="Gene3D" id="3.40.50.720">
    <property type="entry name" value="NAD(P)-binding Rossmann-like Domain"/>
    <property type="match status" value="1"/>
</dbReference>
<protein>
    <submittedName>
        <fullName evidence="8">Polyketide synthase dehydratase domain-containing protein</fullName>
    </submittedName>
</protein>
<evidence type="ECO:0000313" key="9">
    <source>
        <dbReference type="Proteomes" id="UP000662747"/>
    </source>
</evidence>
<dbReference type="InterPro" id="IPR006162">
    <property type="entry name" value="Ppantetheine_attach_site"/>
</dbReference>
<dbReference type="Pfam" id="PF21089">
    <property type="entry name" value="PKS_DH_N"/>
    <property type="match status" value="1"/>
</dbReference>
<dbReference type="InterPro" id="IPR013968">
    <property type="entry name" value="PKS_KR"/>
</dbReference>
<dbReference type="Gene3D" id="3.40.366.10">
    <property type="entry name" value="Malonyl-Coenzyme A Acyl Carrier Protein, domain 2"/>
    <property type="match status" value="1"/>
</dbReference>
<dbReference type="PROSITE" id="PS52004">
    <property type="entry name" value="KS3_2"/>
    <property type="match status" value="1"/>
</dbReference>
<feature type="active site" description="Proton donor; for dehydratase activity" evidence="4">
    <location>
        <position position="1099"/>
    </location>
</feature>
<dbReference type="PANTHER" id="PTHR43775:SF51">
    <property type="entry name" value="INACTIVE PHENOLPHTHIOCEROL SYNTHESIS POLYKETIDE SYNTHASE TYPE I PKS1-RELATED"/>
    <property type="match status" value="1"/>
</dbReference>
<name>A0ABX7NQ76_9BACT</name>
<dbReference type="CDD" id="cd00833">
    <property type="entry name" value="PKS"/>
    <property type="match status" value="1"/>
</dbReference>
<dbReference type="InterPro" id="IPR009081">
    <property type="entry name" value="PP-bd_ACP"/>
</dbReference>
<dbReference type="InterPro" id="IPR036291">
    <property type="entry name" value="NAD(P)-bd_dom_sf"/>
</dbReference>
<dbReference type="SMART" id="SM00825">
    <property type="entry name" value="PKS_KS"/>
    <property type="match status" value="1"/>
</dbReference>
<feature type="domain" description="Ketosynthase family 3 (KS3)" evidence="6">
    <location>
        <begin position="7"/>
        <end position="436"/>
    </location>
</feature>
<organism evidence="8 9">
    <name type="scientific">Pyxidicoccus parkwayensis</name>
    <dbReference type="NCBI Taxonomy" id="2813578"/>
    <lineage>
        <taxon>Bacteria</taxon>
        <taxon>Pseudomonadati</taxon>
        <taxon>Myxococcota</taxon>
        <taxon>Myxococcia</taxon>
        <taxon>Myxococcales</taxon>
        <taxon>Cystobacterineae</taxon>
        <taxon>Myxococcaceae</taxon>
        <taxon>Pyxidicoccus</taxon>
    </lineage>
</organism>
<dbReference type="SUPFAM" id="SSF53901">
    <property type="entry name" value="Thiolase-like"/>
    <property type="match status" value="1"/>
</dbReference>
<evidence type="ECO:0000259" key="7">
    <source>
        <dbReference type="PROSITE" id="PS52019"/>
    </source>
</evidence>
<dbReference type="InterPro" id="IPR014031">
    <property type="entry name" value="Ketoacyl_synth_C"/>
</dbReference>
<feature type="region of interest" description="C-terminal hotdog fold" evidence="4">
    <location>
        <begin position="1040"/>
        <end position="1190"/>
    </location>
</feature>
<dbReference type="Proteomes" id="UP000662747">
    <property type="component" value="Chromosome"/>
</dbReference>
<accession>A0ABX7NQ76</accession>
<dbReference type="Pfam" id="PF22621">
    <property type="entry name" value="CurL-like_PKS_C"/>
    <property type="match status" value="1"/>
</dbReference>
<dbReference type="PROSITE" id="PS00012">
    <property type="entry name" value="PHOSPHOPANTETHEINE"/>
    <property type="match status" value="1"/>
</dbReference>
<dbReference type="Gene3D" id="3.40.47.10">
    <property type="match status" value="1"/>
</dbReference>
<keyword evidence="9" id="KW-1185">Reference proteome</keyword>
<dbReference type="SMART" id="SM00823">
    <property type="entry name" value="PKS_PP"/>
    <property type="match status" value="1"/>
</dbReference>
<dbReference type="PANTHER" id="PTHR43775">
    <property type="entry name" value="FATTY ACID SYNTHASE"/>
    <property type="match status" value="1"/>
</dbReference>
<dbReference type="CDD" id="cd08955">
    <property type="entry name" value="KR_2_FAS_SDR_x"/>
    <property type="match status" value="1"/>
</dbReference>
<evidence type="ECO:0000256" key="2">
    <source>
        <dbReference type="ARBA" id="ARBA00022553"/>
    </source>
</evidence>
<dbReference type="InterPro" id="IPR049900">
    <property type="entry name" value="PKS_mFAS_DH"/>
</dbReference>
<keyword evidence="3" id="KW-0808">Transferase</keyword>
<dbReference type="Gene3D" id="3.10.129.110">
    <property type="entry name" value="Polyketide synthase dehydratase"/>
    <property type="match status" value="1"/>
</dbReference>
<dbReference type="PROSITE" id="PS00606">
    <property type="entry name" value="KS3_1"/>
    <property type="match status" value="1"/>
</dbReference>
<feature type="region of interest" description="N-terminal hotdog fold" evidence="4">
    <location>
        <begin position="902"/>
        <end position="1026"/>
    </location>
</feature>
<dbReference type="InterPro" id="IPR016039">
    <property type="entry name" value="Thiolase-like"/>
</dbReference>
<dbReference type="InterPro" id="IPR049552">
    <property type="entry name" value="PKS_DH_N"/>
</dbReference>
<evidence type="ECO:0000256" key="3">
    <source>
        <dbReference type="ARBA" id="ARBA00022679"/>
    </source>
</evidence>
<dbReference type="SUPFAM" id="SSF55048">
    <property type="entry name" value="Probable ACP-binding domain of malonyl-CoA ACP transacylase"/>
    <property type="match status" value="1"/>
</dbReference>
<dbReference type="InterPro" id="IPR050091">
    <property type="entry name" value="PKS_NRPS_Biosynth_Enz"/>
</dbReference>
<evidence type="ECO:0000256" key="1">
    <source>
        <dbReference type="ARBA" id="ARBA00022450"/>
    </source>
</evidence>
<evidence type="ECO:0000256" key="4">
    <source>
        <dbReference type="PROSITE-ProRule" id="PRU01363"/>
    </source>
</evidence>
<dbReference type="SMART" id="SM00826">
    <property type="entry name" value="PKS_DH"/>
    <property type="match status" value="1"/>
</dbReference>
<dbReference type="Gene3D" id="3.30.70.3290">
    <property type="match status" value="1"/>
</dbReference>
<dbReference type="InterPro" id="IPR014030">
    <property type="entry name" value="Ketoacyl_synth_N"/>
</dbReference>
<dbReference type="InterPro" id="IPR016036">
    <property type="entry name" value="Malonyl_transacylase_ACP-bd"/>
</dbReference>
<feature type="active site" description="Proton acceptor; for dehydratase activity" evidence="4">
    <location>
        <position position="933"/>
    </location>
</feature>
<sequence length="1805" mass="195628">MSKSDNLQGVAIVGMACRFPGARDLDTFWKNLCEGRESITFFSREELAEAGIPAHVLDAPGFVPATPYLEDVDQFDAGFFGVTGREANFMDPQQRLFLEVAWEAFENAGYHPETVRVPVGVFAGSGGVVTSYLAAYQARAPELLGPTGSLQHIGNDKDFVATRVSYKLDLKGPSINIQTACSTSLVALHLACRSVLDGECDMALAGASTIRFPHKNGYIYQSEDILSPDGHCRAFDEKAQGTIFGSGVAAVLVKPLRAAVEAGDHIYAVIKGSAINNDGGQKVSYGASSVPGQASAMLEAMTVADVSPDTIGYVECHATGTTVGDPLEVQALTRAFRTGTSRKGFCGIGSVKTNIGHLEQTAGMAALIKTALALNHRKIPPSINFEKPNPKLALPTSPFYIQTQLTDWAANPEHPRRAGLNGLGLGGTNAFVVLEEAPELPSKKRAPTPEDRPLHTLALSARSEAALTQSAGRFSRFLNAHPDVDLADVCFTASTSRASFPHRLAISARSTQELVTRLESVGQEVLAPGVALGNGKQRMVAFLFTGQGSQYAGMAAELYRTQPVFRAALDECDAQSRAHMDRSLLSVLFAEDADAQLINETGYTQIALFAVEYALATLWRSFGINPDVVMGHSVGEVTAACVAGVMDLPDALRLISHRGRLMQGLPRNGGMVAVFATEARVLELIAPYGGKLSIAAGNAPQSTVVSGEKEALASLLLTLSTHNIGFKELVVSHAFHSALMDPILDQLEAVAASIRFRKPSIKVVSNLTGTFMEEAPTARYWREHAREAVRFARGMQTLREAGIELFLEVGPGSSLLGLGRQCVPDATATWLSSISRQKGDWEVLSESLRALYVGGHAVDWAGFDKAYTRKRLALPTYPFQRKRYWVSESRNTGAAPRNKDGHPLLGERLRSTLKEAQYEAHYSLDVLTYLDDHRIFGLPVLPTTAALELVTTAARQHFGVDDVVMETFLYREAMVLPEEGHRVVHLVVSPEGEGRATFKVYSTDERPGAPWIHHIDGELKTRRESPPEAASLPALRERCLTSVPIDRYYPAIRAMGLEYGPAFRGIQELWQGDGEALTRVRLPEHVQAQPYTVQPAFLDACLHVYAALAEANGDFTVPPDDLTRTFLPISMERYHTLESGVREAWVHAVRRPGATPDVMTVDIRLYTEDGRPLAVMQGLQVRRLTREAMQPTAAVMDPLLDSLYQRAWEERPALAPVVREKDALANRWLILADRGGVGSALAEQLRELGEKVHVVYPDLTLVVGDRRKAIAADEPGLFHRMVRDYFGVPGVSYRHVVYLWGLDAPSTESLTLEQLAATEGSTVGSALLLIQAVSVVNSVTGASPRLWFVTRNAQAATPEQGAEVAQAPLWALGSAMALRHADLWGGLVDLERREDSNPSADAAALLPELWHSDGEDQVALRGGKRLAFRLARANKPKPQQDGSLFHGDATYLITGGLGSTGLQLAEWMVAHGGARSLLLADPRPLDEPRSRAVEALVKRGAKVHVAAVDVTRDADMQRLFSEELKALPALKGVFHCAASRQDDLLDMIVWKKFSGGMTPLAKGAWLLHQHTRDMKLDHFVLMGSVLSWLGTDGRANEAAGSAFLEALVQARRAKGLPGAVIQWGPWELTGRTAARADLSNGVQALQPVHALQAVDYVLRHGLEHAGVTLIDWTAWTQQFKGGAPTLYSNLGKGGARKRRAQRAGEDPRILLQRIQLAPESERRDVIIEVVRKQVTDVLAADEQVAIDAPLVGFGLDSLVSVNLVNRLEPALGLAVPLAKLLQGASVQSLVDDLFPALRPAASKAA</sequence>
<dbReference type="InterPro" id="IPR020841">
    <property type="entry name" value="PKS_Beta-ketoAc_synthase_dom"/>
</dbReference>
<dbReference type="Pfam" id="PF08659">
    <property type="entry name" value="KR"/>
    <property type="match status" value="1"/>
</dbReference>
<dbReference type="Pfam" id="PF14765">
    <property type="entry name" value="PS-DH"/>
    <property type="match status" value="1"/>
</dbReference>
<dbReference type="SMART" id="SM00822">
    <property type="entry name" value="PKS_KR"/>
    <property type="match status" value="1"/>
</dbReference>
<dbReference type="Pfam" id="PF00109">
    <property type="entry name" value="ketoacyl-synt"/>
    <property type="match status" value="1"/>
</dbReference>
<dbReference type="InterPro" id="IPR018201">
    <property type="entry name" value="Ketoacyl_synth_AS"/>
</dbReference>
<dbReference type="InterPro" id="IPR016035">
    <property type="entry name" value="Acyl_Trfase/lysoPLipase"/>
</dbReference>
<dbReference type="InterPro" id="IPR020807">
    <property type="entry name" value="PKS_DH"/>
</dbReference>
<reference evidence="8 9" key="1">
    <citation type="submission" date="2021-02" db="EMBL/GenBank/DDBJ databases">
        <title>De Novo genome assembly of isolated myxobacteria.</title>
        <authorList>
            <person name="Stevens D.C."/>
        </authorList>
    </citation>
    <scope>NUCLEOTIDE SEQUENCE [LARGE SCALE GENOMIC DNA]</scope>
    <source>
        <strain evidence="9">SCPEA02</strain>
    </source>
</reference>
<dbReference type="InterPro" id="IPR036736">
    <property type="entry name" value="ACP-like_sf"/>
</dbReference>
<dbReference type="SUPFAM" id="SSF51735">
    <property type="entry name" value="NAD(P)-binding Rossmann-fold domains"/>
    <property type="match status" value="2"/>
</dbReference>
<dbReference type="Pfam" id="PF02801">
    <property type="entry name" value="Ketoacyl-synt_C"/>
    <property type="match status" value="1"/>
</dbReference>
<dbReference type="PROSITE" id="PS52019">
    <property type="entry name" value="PKS_MFAS_DH"/>
    <property type="match status" value="1"/>
</dbReference>
<dbReference type="InterPro" id="IPR001227">
    <property type="entry name" value="Ac_transferase_dom_sf"/>
</dbReference>
<dbReference type="InterPro" id="IPR020806">
    <property type="entry name" value="PKS_PP-bd"/>
</dbReference>
<dbReference type="Gene3D" id="1.10.1200.10">
    <property type="entry name" value="ACP-like"/>
    <property type="match status" value="1"/>
</dbReference>
<dbReference type="InterPro" id="IPR042104">
    <property type="entry name" value="PKS_dehydratase_sf"/>
</dbReference>
<dbReference type="EMBL" id="CP071090">
    <property type="protein sequence ID" value="QSQ20838.1"/>
    <property type="molecule type" value="Genomic_DNA"/>
</dbReference>
<feature type="domain" description="PKS/mFAS DH" evidence="7">
    <location>
        <begin position="902"/>
        <end position="1190"/>
    </location>
</feature>
<dbReference type="PROSITE" id="PS51257">
    <property type="entry name" value="PROKAR_LIPOPROTEIN"/>
    <property type="match status" value="1"/>
</dbReference>
<dbReference type="InterPro" id="IPR049551">
    <property type="entry name" value="PKS_DH_C"/>
</dbReference>
<gene>
    <name evidence="8" type="ORF">JY651_37270</name>
</gene>
<dbReference type="SUPFAM" id="SSF47336">
    <property type="entry name" value="ACP-like"/>
    <property type="match status" value="1"/>
</dbReference>
<keyword evidence="2" id="KW-0597">Phosphoprotein</keyword>
<evidence type="ECO:0000259" key="6">
    <source>
        <dbReference type="PROSITE" id="PS52004"/>
    </source>
</evidence>
<evidence type="ECO:0000313" key="8">
    <source>
        <dbReference type="EMBL" id="QSQ20838.1"/>
    </source>
</evidence>
<evidence type="ECO:0000259" key="5">
    <source>
        <dbReference type="PROSITE" id="PS50075"/>
    </source>
</evidence>
<dbReference type="Pfam" id="PF00550">
    <property type="entry name" value="PP-binding"/>
    <property type="match status" value="1"/>
</dbReference>
<dbReference type="InterPro" id="IPR014043">
    <property type="entry name" value="Acyl_transferase_dom"/>
</dbReference>
<dbReference type="SMART" id="SM00827">
    <property type="entry name" value="PKS_AT"/>
    <property type="match status" value="1"/>
</dbReference>
<feature type="domain" description="Carrier" evidence="5">
    <location>
        <begin position="1721"/>
        <end position="1797"/>
    </location>
</feature>
<dbReference type="Pfam" id="PF00698">
    <property type="entry name" value="Acyl_transf_1"/>
    <property type="match status" value="1"/>
</dbReference>
<proteinExistence type="predicted"/>
<keyword evidence="1" id="KW-0596">Phosphopantetheine</keyword>
<dbReference type="PROSITE" id="PS50075">
    <property type="entry name" value="CARRIER"/>
    <property type="match status" value="1"/>
</dbReference>